<dbReference type="AlphaFoldDB" id="A0A1I8ACG8"/>
<dbReference type="WBParaSite" id="L893_g450.t1">
    <property type="protein sequence ID" value="L893_g450.t1"/>
    <property type="gene ID" value="L893_g450"/>
</dbReference>
<sequence length="135" mass="15351">MSVILGLNDEGETVEEHGTQCPQKQQATRRGFNSFFGLPCLLGLPPRTWFTQLSTMTAELPNPQVYSHKFQDYNLELDGPMQRHVRRHHRKRVAAFVAQNPASAHSSHLFPNPSSSRSQSISYLCPITRTTFKQK</sequence>
<evidence type="ECO:0000313" key="2">
    <source>
        <dbReference type="WBParaSite" id="L893_g450.t1"/>
    </source>
</evidence>
<reference evidence="2" key="1">
    <citation type="submission" date="2016-11" db="UniProtKB">
        <authorList>
            <consortium name="WormBaseParasite"/>
        </authorList>
    </citation>
    <scope>IDENTIFICATION</scope>
</reference>
<protein>
    <submittedName>
        <fullName evidence="2">Uncharacterized protein</fullName>
    </submittedName>
</protein>
<proteinExistence type="predicted"/>
<accession>A0A1I8ACG8</accession>
<evidence type="ECO:0000313" key="1">
    <source>
        <dbReference type="Proteomes" id="UP000095287"/>
    </source>
</evidence>
<name>A0A1I8ACG8_9BILA</name>
<organism evidence="1 2">
    <name type="scientific">Steinernema glaseri</name>
    <dbReference type="NCBI Taxonomy" id="37863"/>
    <lineage>
        <taxon>Eukaryota</taxon>
        <taxon>Metazoa</taxon>
        <taxon>Ecdysozoa</taxon>
        <taxon>Nematoda</taxon>
        <taxon>Chromadorea</taxon>
        <taxon>Rhabditida</taxon>
        <taxon>Tylenchina</taxon>
        <taxon>Panagrolaimomorpha</taxon>
        <taxon>Strongyloidoidea</taxon>
        <taxon>Steinernematidae</taxon>
        <taxon>Steinernema</taxon>
    </lineage>
</organism>
<keyword evidence="1" id="KW-1185">Reference proteome</keyword>
<dbReference type="Proteomes" id="UP000095287">
    <property type="component" value="Unplaced"/>
</dbReference>